<dbReference type="Gene3D" id="3.40.50.1240">
    <property type="entry name" value="Phosphoglycerate mutase-like"/>
    <property type="match status" value="1"/>
</dbReference>
<keyword evidence="4" id="KW-1185">Reference proteome</keyword>
<dbReference type="GO" id="GO:0005737">
    <property type="term" value="C:cytoplasm"/>
    <property type="evidence" value="ECO:0007669"/>
    <property type="project" value="TreeGrafter"/>
</dbReference>
<dbReference type="AlphaFoldDB" id="A0A6L5X8I1"/>
<accession>A0A6L5X8I1</accession>
<proteinExistence type="predicted"/>
<evidence type="ECO:0000313" key="3">
    <source>
        <dbReference type="EMBL" id="MSS15084.1"/>
    </source>
</evidence>
<dbReference type="Proteomes" id="UP000481852">
    <property type="component" value="Unassembled WGS sequence"/>
</dbReference>
<feature type="binding site" evidence="1">
    <location>
        <position position="59"/>
    </location>
    <ligand>
        <name>substrate</name>
    </ligand>
</feature>
<dbReference type="EMBL" id="VULZ01000008">
    <property type="protein sequence ID" value="MSS15084.1"/>
    <property type="molecule type" value="Genomic_DNA"/>
</dbReference>
<protein>
    <submittedName>
        <fullName evidence="3">Histidine phosphatase family protein</fullName>
    </submittedName>
</protein>
<organism evidence="3 4">
    <name type="scientific">Porcincola intestinalis</name>
    <dbReference type="NCBI Taxonomy" id="2606632"/>
    <lineage>
        <taxon>Bacteria</taxon>
        <taxon>Bacillati</taxon>
        <taxon>Bacillota</taxon>
        <taxon>Clostridia</taxon>
        <taxon>Lachnospirales</taxon>
        <taxon>Lachnospiraceae</taxon>
        <taxon>Porcincola</taxon>
    </lineage>
</organism>
<dbReference type="GO" id="GO:0016791">
    <property type="term" value="F:phosphatase activity"/>
    <property type="evidence" value="ECO:0007669"/>
    <property type="project" value="TreeGrafter"/>
</dbReference>
<dbReference type="SUPFAM" id="SSF53254">
    <property type="entry name" value="Phosphoglycerate mutase-like"/>
    <property type="match status" value="1"/>
</dbReference>
<dbReference type="PROSITE" id="PS00175">
    <property type="entry name" value="PG_MUTASE"/>
    <property type="match status" value="1"/>
</dbReference>
<dbReference type="RefSeq" id="WP_154525568.1">
    <property type="nucleotide sequence ID" value="NZ_VULZ01000008.1"/>
</dbReference>
<dbReference type="PANTHER" id="PTHR48100">
    <property type="entry name" value="BROAD-SPECIFICITY PHOSPHATASE YOR283W-RELATED"/>
    <property type="match status" value="1"/>
</dbReference>
<dbReference type="InterPro" id="IPR029033">
    <property type="entry name" value="His_PPase_superfam"/>
</dbReference>
<evidence type="ECO:0000313" key="4">
    <source>
        <dbReference type="Proteomes" id="UP000481852"/>
    </source>
</evidence>
<dbReference type="Pfam" id="PF00300">
    <property type="entry name" value="His_Phos_1"/>
    <property type="match status" value="1"/>
</dbReference>
<comment type="caution">
    <text evidence="3">The sequence shown here is derived from an EMBL/GenBank/DDBJ whole genome shotgun (WGS) entry which is preliminary data.</text>
</comment>
<feature type="binding site" evidence="1">
    <location>
        <begin position="7"/>
        <end position="14"/>
    </location>
    <ligand>
        <name>substrate</name>
    </ligand>
</feature>
<dbReference type="CDD" id="cd07067">
    <property type="entry name" value="HP_PGM_like"/>
    <property type="match status" value="1"/>
</dbReference>
<name>A0A6L5X8I1_9FIRM</name>
<dbReference type="SMART" id="SM00855">
    <property type="entry name" value="PGAM"/>
    <property type="match status" value="1"/>
</dbReference>
<evidence type="ECO:0000256" key="2">
    <source>
        <dbReference type="PIRSR" id="PIRSR613078-3"/>
    </source>
</evidence>
<reference evidence="3 4" key="1">
    <citation type="submission" date="2019-08" db="EMBL/GenBank/DDBJ databases">
        <title>In-depth cultivation of the pig gut microbiome towards novel bacterial diversity and tailored functional studies.</title>
        <authorList>
            <person name="Wylensek D."/>
            <person name="Hitch T.C.A."/>
            <person name="Clavel T."/>
        </authorList>
    </citation>
    <scope>NUCLEOTIDE SEQUENCE [LARGE SCALE GENOMIC DNA]</scope>
    <source>
        <strain evidence="3 4">Oil+RF-744-WCA-WT-11</strain>
    </source>
</reference>
<evidence type="ECO:0000256" key="1">
    <source>
        <dbReference type="PIRSR" id="PIRSR613078-2"/>
    </source>
</evidence>
<sequence>MKIYILRHGETEWNKLKRLQGRSDIPLDDKGEALARMTGEGMRRAGLFFDACVSSPLDRARRTAELVLGVEPAGAASGHAQKHWEGMRQAVPIALDERIAEVDLGPWEGHCMIDDPRFPKADPEAFVFFRSPELARVPEGAETYSEVIERTGAFLRDIAKQYQNDEGKPFNLLVSTHGCASRALLMNIDPVPLRDFWREKVPQNCSVSIAELQDGMWKLLDIDLTYAEL</sequence>
<dbReference type="InterPro" id="IPR050275">
    <property type="entry name" value="PGM_Phosphatase"/>
</dbReference>
<feature type="site" description="Transition state stabilizer" evidence="2">
    <location>
        <position position="177"/>
    </location>
</feature>
<gene>
    <name evidence="3" type="ORF">FYJ35_08555</name>
</gene>
<dbReference type="InterPro" id="IPR013078">
    <property type="entry name" value="His_Pase_superF_clade-1"/>
</dbReference>
<dbReference type="InterPro" id="IPR001345">
    <property type="entry name" value="PG/BPGM_mutase_AS"/>
</dbReference>
<dbReference type="PANTHER" id="PTHR48100:SF59">
    <property type="entry name" value="ADENOSYLCOBALAMIN_ALPHA-RIBAZOLE PHOSPHATASE"/>
    <property type="match status" value="1"/>
</dbReference>